<feature type="region of interest" description="Disordered" evidence="1">
    <location>
        <begin position="494"/>
        <end position="524"/>
    </location>
</feature>
<evidence type="ECO:0000313" key="4">
    <source>
        <dbReference type="Proteomes" id="UP000271162"/>
    </source>
</evidence>
<organism evidence="5">
    <name type="scientific">Nippostrongylus brasiliensis</name>
    <name type="common">Rat hookworm</name>
    <dbReference type="NCBI Taxonomy" id="27835"/>
    <lineage>
        <taxon>Eukaryota</taxon>
        <taxon>Metazoa</taxon>
        <taxon>Ecdysozoa</taxon>
        <taxon>Nematoda</taxon>
        <taxon>Chromadorea</taxon>
        <taxon>Rhabditida</taxon>
        <taxon>Rhabditina</taxon>
        <taxon>Rhabditomorpha</taxon>
        <taxon>Strongyloidea</taxon>
        <taxon>Heligmosomidae</taxon>
        <taxon>Nippostrongylus</taxon>
    </lineage>
</organism>
<dbReference type="CDD" id="cd00132">
    <property type="entry name" value="CRIB"/>
    <property type="match status" value="1"/>
</dbReference>
<feature type="compositionally biased region" description="Acidic residues" evidence="1">
    <location>
        <begin position="512"/>
        <end position="524"/>
    </location>
</feature>
<evidence type="ECO:0000256" key="1">
    <source>
        <dbReference type="SAM" id="MobiDB-lite"/>
    </source>
</evidence>
<reference evidence="5" key="1">
    <citation type="submission" date="2016-04" db="UniProtKB">
        <authorList>
            <consortium name="WormBaseParasite"/>
        </authorList>
    </citation>
    <scope>IDENTIFICATION</scope>
</reference>
<name>A0A158QZK9_NIPBR</name>
<evidence type="ECO:0000313" key="5">
    <source>
        <dbReference type="WBParaSite" id="NBR_0001030901-mRNA-1"/>
    </source>
</evidence>
<feature type="region of interest" description="Disordered" evidence="1">
    <location>
        <begin position="1"/>
        <end position="22"/>
    </location>
</feature>
<feature type="region of interest" description="Disordered" evidence="1">
    <location>
        <begin position="306"/>
        <end position="435"/>
    </location>
</feature>
<feature type="compositionally biased region" description="Basic and acidic residues" evidence="1">
    <location>
        <begin position="354"/>
        <end position="376"/>
    </location>
</feature>
<feature type="compositionally biased region" description="Basic and acidic residues" evidence="1">
    <location>
        <begin position="500"/>
        <end position="511"/>
    </location>
</feature>
<feature type="compositionally biased region" description="Basic and acidic residues" evidence="1">
    <location>
        <begin position="306"/>
        <end position="315"/>
    </location>
</feature>
<evidence type="ECO:0000313" key="3">
    <source>
        <dbReference type="EMBL" id="VDL73899.1"/>
    </source>
</evidence>
<evidence type="ECO:0000259" key="2">
    <source>
        <dbReference type="PROSITE" id="PS50108"/>
    </source>
</evidence>
<proteinExistence type="predicted"/>
<feature type="domain" description="CRIB" evidence="2">
    <location>
        <begin position="26"/>
        <end position="39"/>
    </location>
</feature>
<protein>
    <submittedName>
        <fullName evidence="5">CRIB domain-containing protein</fullName>
    </submittedName>
</protein>
<gene>
    <name evidence="3" type="ORF">NBR_LOCUS10310</name>
</gene>
<dbReference type="InterPro" id="IPR036936">
    <property type="entry name" value="CRIB_dom_sf"/>
</dbReference>
<dbReference type="PROSITE" id="PS50108">
    <property type="entry name" value="CRIB"/>
    <property type="match status" value="1"/>
</dbReference>
<dbReference type="InterPro" id="IPR000095">
    <property type="entry name" value="CRIB_dom"/>
</dbReference>
<dbReference type="SMART" id="SM00285">
    <property type="entry name" value="PBD"/>
    <property type="match status" value="1"/>
</dbReference>
<dbReference type="AlphaFoldDB" id="A0A158QZK9"/>
<feature type="compositionally biased region" description="Pro residues" evidence="1">
    <location>
        <begin position="324"/>
        <end position="334"/>
    </location>
</feature>
<dbReference type="Gene3D" id="3.90.810.10">
    <property type="entry name" value="CRIB domain"/>
    <property type="match status" value="1"/>
</dbReference>
<feature type="region of interest" description="Disordered" evidence="1">
    <location>
        <begin position="233"/>
        <end position="258"/>
    </location>
</feature>
<reference evidence="3 4" key="2">
    <citation type="submission" date="2018-11" db="EMBL/GenBank/DDBJ databases">
        <authorList>
            <consortium name="Pathogen Informatics"/>
        </authorList>
    </citation>
    <scope>NUCLEOTIDE SEQUENCE [LARGE SCALE GENOMIC DNA]</scope>
</reference>
<feature type="compositionally biased region" description="Low complexity" evidence="1">
    <location>
        <begin position="235"/>
        <end position="254"/>
    </location>
</feature>
<dbReference type="Pfam" id="PF00786">
    <property type="entry name" value="PBD"/>
    <property type="match status" value="1"/>
</dbReference>
<keyword evidence="4" id="KW-1185">Reference proteome</keyword>
<dbReference type="Proteomes" id="UP000271162">
    <property type="component" value="Unassembled WGS sequence"/>
</dbReference>
<accession>A0A158QZK9</accession>
<sequence length="524" mass="57657">MQDVEEVPLPAPRKGRTAKVDKKTTISTPFNFRHVSHVGIDFKSEDVKRAIRPLSKLEEIDNLPQAPVLESPSNVYEKVSSKNSLCIPDSSSESTDDIAILQRNSDIHDNVEQMHDVGKPTVQMYLDDVVPKIGGNALYVLNENPLKVDDHWYENVTATDTEADVAGSSKHSYQNVDINLKRPQVIADPPKPLSAYQIKTPTKIEQHSFPSVVIERPNMLGAEMRIGLDDAIPLPSTISTTRPTSTTTSSTRTSDGSQVVCPGGTHWMTELPLEEQKRISAVWRRVTGEIEVPNDRNSVKEIIARFEAGQKKTDSTKVTSQKKGPPPRPPPPRRSAPAAPTDNDKNSPAPEQGSSEKDRERNIIEDSNGEPEKPEVTKGSVVNEAPEGENMSRSLTGVEYPDELTSPPSPQLTSTPKYPVPKPRKKRVEKSHDSFEAEAHLTGSLACIVSSEITMECAISMQEAVSGVTCLVRQPKSPEKAKVEATIVIPADINQQADRNGTESRIEKDDSGCDDDENEEITRF</sequence>
<dbReference type="WBParaSite" id="NBR_0001030901-mRNA-1">
    <property type="protein sequence ID" value="NBR_0001030901-mRNA-1"/>
    <property type="gene ID" value="NBR_0001030901"/>
</dbReference>
<dbReference type="EMBL" id="UYSL01020289">
    <property type="protein sequence ID" value="VDL73899.1"/>
    <property type="molecule type" value="Genomic_DNA"/>
</dbReference>
<dbReference type="OMA" id="HWISELP"/>